<dbReference type="EC" id="2.7.10.1" evidence="2"/>
<evidence type="ECO:0000259" key="10">
    <source>
        <dbReference type="PROSITE" id="PS50011"/>
    </source>
</evidence>
<dbReference type="GO" id="GO:0007169">
    <property type="term" value="P:cell surface receptor protein tyrosine kinase signaling pathway"/>
    <property type="evidence" value="ECO:0000318"/>
    <property type="project" value="GO_Central"/>
</dbReference>
<dbReference type="SUPFAM" id="SSF56112">
    <property type="entry name" value="Protein kinase-like (PK-like)"/>
    <property type="match status" value="1"/>
</dbReference>
<dbReference type="PANTHER" id="PTHR24416:SF617">
    <property type="entry name" value="RET ONCOGENE, ISOFORM A"/>
    <property type="match status" value="1"/>
</dbReference>
<dbReference type="SUPFAM" id="SSF49265">
    <property type="entry name" value="Fibronectin type III"/>
    <property type="match status" value="1"/>
</dbReference>
<dbReference type="InterPro" id="IPR036116">
    <property type="entry name" value="FN3_sf"/>
</dbReference>
<evidence type="ECO:0000313" key="11">
    <source>
        <dbReference type="EMBL" id="EDQ87595.1"/>
    </source>
</evidence>
<dbReference type="GeneID" id="5892764"/>
<evidence type="ECO:0000256" key="9">
    <source>
        <dbReference type="SAM" id="SignalP"/>
    </source>
</evidence>
<comment type="catalytic activity">
    <reaction evidence="5">
        <text>L-tyrosyl-[protein] + ATP = O-phospho-L-tyrosyl-[protein] + ADP + H(+)</text>
        <dbReference type="Rhea" id="RHEA:10596"/>
        <dbReference type="Rhea" id="RHEA-COMP:10136"/>
        <dbReference type="Rhea" id="RHEA-COMP:20101"/>
        <dbReference type="ChEBI" id="CHEBI:15378"/>
        <dbReference type="ChEBI" id="CHEBI:30616"/>
        <dbReference type="ChEBI" id="CHEBI:46858"/>
        <dbReference type="ChEBI" id="CHEBI:61978"/>
        <dbReference type="ChEBI" id="CHEBI:456216"/>
        <dbReference type="EC" id="2.7.10.1"/>
    </reaction>
</comment>
<reference evidence="11 12" key="1">
    <citation type="journal article" date="2008" name="Nature">
        <title>The genome of the choanoflagellate Monosiga brevicollis and the origin of metazoans.</title>
        <authorList>
            <consortium name="JGI Sequencing"/>
            <person name="King N."/>
            <person name="Westbrook M.J."/>
            <person name="Young S.L."/>
            <person name="Kuo A."/>
            <person name="Abedin M."/>
            <person name="Chapman J."/>
            <person name="Fairclough S."/>
            <person name="Hellsten U."/>
            <person name="Isogai Y."/>
            <person name="Letunic I."/>
            <person name="Marr M."/>
            <person name="Pincus D."/>
            <person name="Putnam N."/>
            <person name="Rokas A."/>
            <person name="Wright K.J."/>
            <person name="Zuzow R."/>
            <person name="Dirks W."/>
            <person name="Good M."/>
            <person name="Goodstein D."/>
            <person name="Lemons D."/>
            <person name="Li W."/>
            <person name="Lyons J.B."/>
            <person name="Morris A."/>
            <person name="Nichols S."/>
            <person name="Richter D.J."/>
            <person name="Salamov A."/>
            <person name="Bork P."/>
            <person name="Lim W.A."/>
            <person name="Manning G."/>
            <person name="Miller W.T."/>
            <person name="McGinnis W."/>
            <person name="Shapiro H."/>
            <person name="Tjian R."/>
            <person name="Grigoriev I.V."/>
            <person name="Rokhsar D."/>
        </authorList>
    </citation>
    <scope>NUCLEOTIDE SEQUENCE [LARGE SCALE GENOMIC DNA]</scope>
    <source>
        <strain evidence="12">MX1 / ATCC 50154</strain>
    </source>
</reference>
<protein>
    <recommendedName>
        <fullName evidence="2">receptor protein-tyrosine kinase</fullName>
        <ecNumber evidence="2">2.7.10.1</ecNumber>
    </recommendedName>
</protein>
<dbReference type="SMART" id="SM00219">
    <property type="entry name" value="TyrKc"/>
    <property type="match status" value="1"/>
</dbReference>
<dbReference type="PROSITE" id="PS00107">
    <property type="entry name" value="PROTEIN_KINASE_ATP"/>
    <property type="match status" value="1"/>
</dbReference>
<feature type="compositionally biased region" description="Basic and acidic residues" evidence="7">
    <location>
        <begin position="1007"/>
        <end position="1018"/>
    </location>
</feature>
<dbReference type="FunFam" id="1.10.510.10:FF:002200">
    <property type="entry name" value="Predicted protein"/>
    <property type="match status" value="1"/>
</dbReference>
<keyword evidence="8" id="KW-0472">Membrane</keyword>
<organism evidence="11 12">
    <name type="scientific">Monosiga brevicollis</name>
    <name type="common">Choanoflagellate</name>
    <dbReference type="NCBI Taxonomy" id="81824"/>
    <lineage>
        <taxon>Eukaryota</taxon>
        <taxon>Choanoflagellata</taxon>
        <taxon>Craspedida</taxon>
        <taxon>Salpingoecidae</taxon>
        <taxon>Monosiga</taxon>
    </lineage>
</organism>
<dbReference type="InterPro" id="IPR001245">
    <property type="entry name" value="Ser-Thr/Tyr_kinase_cat_dom"/>
</dbReference>
<feature type="signal peptide" evidence="9">
    <location>
        <begin position="1"/>
        <end position="27"/>
    </location>
</feature>
<keyword evidence="12" id="KW-1185">Reference proteome</keyword>
<evidence type="ECO:0000256" key="8">
    <source>
        <dbReference type="SAM" id="Phobius"/>
    </source>
</evidence>
<dbReference type="InParanoid" id="A9V4D1"/>
<gene>
    <name evidence="11" type="ORF">MONBRDRAFT_27123</name>
</gene>
<dbReference type="CDD" id="cd00192">
    <property type="entry name" value="PTKc"/>
    <property type="match status" value="1"/>
</dbReference>
<dbReference type="Gene3D" id="1.10.510.10">
    <property type="entry name" value="Transferase(Phosphotransferase) domain 1"/>
    <property type="match status" value="1"/>
</dbReference>
<keyword evidence="6" id="KW-0067">ATP-binding</keyword>
<dbReference type="InterPro" id="IPR050122">
    <property type="entry name" value="RTK"/>
</dbReference>
<feature type="domain" description="Protein kinase" evidence="10">
    <location>
        <begin position="597"/>
        <end position="943"/>
    </location>
</feature>
<evidence type="ECO:0000256" key="7">
    <source>
        <dbReference type="SAM" id="MobiDB-lite"/>
    </source>
</evidence>
<dbReference type="Pfam" id="PF07714">
    <property type="entry name" value="PK_Tyr_Ser-Thr"/>
    <property type="match status" value="1"/>
</dbReference>
<evidence type="ECO:0000313" key="12">
    <source>
        <dbReference type="Proteomes" id="UP000001357"/>
    </source>
</evidence>
<evidence type="ECO:0000256" key="6">
    <source>
        <dbReference type="PROSITE-ProRule" id="PRU10141"/>
    </source>
</evidence>
<dbReference type="GO" id="GO:0005524">
    <property type="term" value="F:ATP binding"/>
    <property type="evidence" value="ECO:0007669"/>
    <property type="project" value="UniProtKB-UniRule"/>
</dbReference>
<evidence type="ECO:0000256" key="1">
    <source>
        <dbReference type="ARBA" id="ARBA00004167"/>
    </source>
</evidence>
<evidence type="ECO:0000256" key="2">
    <source>
        <dbReference type="ARBA" id="ARBA00011902"/>
    </source>
</evidence>
<keyword evidence="4" id="KW-0418">Kinase</keyword>
<keyword evidence="6" id="KW-0547">Nucleotide-binding</keyword>
<dbReference type="InterPro" id="IPR017441">
    <property type="entry name" value="Protein_kinase_ATP_BS"/>
</dbReference>
<name>A9V4D1_MONBE</name>
<dbReference type="eggNOG" id="KOG1095">
    <property type="taxonomic scope" value="Eukaryota"/>
</dbReference>
<keyword evidence="9" id="KW-0732">Signal</keyword>
<dbReference type="GO" id="GO:0043235">
    <property type="term" value="C:receptor complex"/>
    <property type="evidence" value="ECO:0000318"/>
    <property type="project" value="GO_Central"/>
</dbReference>
<dbReference type="InterPro" id="IPR000719">
    <property type="entry name" value="Prot_kinase_dom"/>
</dbReference>
<dbReference type="PANTHER" id="PTHR24416">
    <property type="entry name" value="TYROSINE-PROTEIN KINASE RECEPTOR"/>
    <property type="match status" value="1"/>
</dbReference>
<dbReference type="EMBL" id="CH991558">
    <property type="protein sequence ID" value="EDQ87595.1"/>
    <property type="molecule type" value="Genomic_DNA"/>
</dbReference>
<keyword evidence="8" id="KW-1133">Transmembrane helix</keyword>
<sequence length="1165" mass="129387">MGHQARISAALTLAVLLCTLLGHCAQACTIPAPEYTSNGTHLLVTFNLTACLSDSHGHDLLEHEHFHLTLQPTVNTLYGLPPTATIPSVSGLARTLEDVTIIALLLATNVSSPVSRSQMNHTVTFAAAYCTATFSFYCLAPQQYYSWFLTVDDDEILVTSPADIQIPEALEFDGDIYVQELTSTSANLIVHAHTDVAMTAEVLVWFSQAGNSLSPYNSVQMSYGAVVNSSIHSLNTSSGHAYQVSIQNLVPFTHYRVQIFLLLTNLGTYRSVNQNITTRAALGSDQQRLTFSSIEVSATNAIIALQPPSPDTGVIHAIELAVLREDTNVTTTLVYLNGVSTSLSFDRNHVEARFMIEVSDLAPYSNYSLRARFVLDGAISRSIVDQVPPELGELLETRNRRADLSELLDSQIAYNYTGLSPETPALLSAWTDLVQLQTAVAIPSAVQLSRVYTEEVTALIQLRWDAVPITAPGNMILILHYYNRENLDTSVREQRPYPLDHQIILNERDFYKLGVREIAVSVANIVGESEVSNHVAFIATGHDSIWTPYLMAVVILVPIVVVVLVFVAVWYHRRRVLEEQIVSFPPPDKWELNAGELILGRQLGKGEFGIVHHATYLDDVMAVKELRPGATSSQARSFIEEALIMKQLTESGGHMNVMPLIGVTMQAMPLRIVVPYMQSGSLSENLRTSHLINPEFFDLRQRLYFAMDIALGMEFLAEQQVVHRDLATRNVLLTENWVGVVADFGLAREVKSFSRSNRQQSTGYYRKTGEVIAAVRWMPPEVFTSGVFEELSDVWAFGVTVWEIFSWAALPYEELNHDNVISEVLKGVRLKQPEEMPTIIFMLLQRCWNPERPRFSTIASFLRKAMIKFQMPYLEGMERVHPEERLESADMETRKASHTKDPLEHRQISEASAQLLSTLMPELPAHEMAMMQLLDHPNDHGLLAYGAPAASVPLSKNELCDNCARKASMHEREILTSMLAADARLPLALAESLPATELPPRVVDSLRKAQREAREERLAMASRGPSPFGRRQSSTAKRPSSPGHFAFEHAEASRSHQDQDDSEEEEDFVMEMDHASTTPTGPAAQPRLRDCPGTCAGFGGIERTVVTSFFYCGASLGFYKIQLDMNMLLLFGREGELCGHFLAHTSDSLPVGIVQTLTDHGRKGS</sequence>
<dbReference type="KEGG" id="mbr:MONBRDRAFT_27123"/>
<feature type="binding site" evidence="6">
    <location>
        <position position="624"/>
    </location>
    <ligand>
        <name>ATP</name>
        <dbReference type="ChEBI" id="CHEBI:30616"/>
    </ligand>
</feature>
<keyword evidence="3" id="KW-0808">Transferase</keyword>
<dbReference type="PROSITE" id="PS50011">
    <property type="entry name" value="PROTEIN_KINASE_DOM"/>
    <property type="match status" value="1"/>
</dbReference>
<dbReference type="AlphaFoldDB" id="A9V4D1"/>
<evidence type="ECO:0000256" key="4">
    <source>
        <dbReference type="ARBA" id="ARBA00022777"/>
    </source>
</evidence>
<evidence type="ECO:0000256" key="3">
    <source>
        <dbReference type="ARBA" id="ARBA00022679"/>
    </source>
</evidence>
<dbReference type="STRING" id="81824.A9V4D1"/>
<comment type="subcellular location">
    <subcellularLocation>
        <location evidence="1">Membrane</location>
        <topology evidence="1">Single-pass membrane protein</topology>
    </subcellularLocation>
</comment>
<feature type="chain" id="PRO_5002742664" description="receptor protein-tyrosine kinase" evidence="9">
    <location>
        <begin position="28"/>
        <end position="1165"/>
    </location>
</feature>
<dbReference type="PRINTS" id="PR00109">
    <property type="entry name" value="TYRKINASE"/>
</dbReference>
<proteinExistence type="predicted"/>
<accession>A9V4D1</accession>
<dbReference type="PROSITE" id="PS00109">
    <property type="entry name" value="PROTEIN_KINASE_TYR"/>
    <property type="match status" value="1"/>
</dbReference>
<feature type="region of interest" description="Disordered" evidence="7">
    <location>
        <begin position="1007"/>
        <end position="1044"/>
    </location>
</feature>
<evidence type="ECO:0000256" key="5">
    <source>
        <dbReference type="ARBA" id="ARBA00051243"/>
    </source>
</evidence>
<dbReference type="InterPro" id="IPR008266">
    <property type="entry name" value="Tyr_kinase_AS"/>
</dbReference>
<feature type="transmembrane region" description="Helical" evidence="8">
    <location>
        <begin position="549"/>
        <end position="571"/>
    </location>
</feature>
<dbReference type="GO" id="GO:0005886">
    <property type="term" value="C:plasma membrane"/>
    <property type="evidence" value="ECO:0000318"/>
    <property type="project" value="GO_Central"/>
</dbReference>
<dbReference type="Proteomes" id="UP000001357">
    <property type="component" value="Unassembled WGS sequence"/>
</dbReference>
<dbReference type="InterPro" id="IPR020635">
    <property type="entry name" value="Tyr_kinase_cat_dom"/>
</dbReference>
<dbReference type="InterPro" id="IPR011009">
    <property type="entry name" value="Kinase-like_dom_sf"/>
</dbReference>
<keyword evidence="8" id="KW-0812">Transmembrane</keyword>
<dbReference type="GO" id="GO:0004714">
    <property type="term" value="F:transmembrane receptor protein tyrosine kinase activity"/>
    <property type="evidence" value="ECO:0000318"/>
    <property type="project" value="GO_Central"/>
</dbReference>
<dbReference type="RefSeq" id="XP_001747515.1">
    <property type="nucleotide sequence ID" value="XM_001747463.1"/>
</dbReference>